<sequence>MNGKSMSEKLGLGPERRELKFGSSFLNGRNTSFHTVKYDFKPASVDGTKQATVDVGSNAQITVTVPHLDGAGTAQTVFKGSQRPCQKECVLIIDKKTGEITLEKLSTCIQLKKTRQQSAKQLQPQSSNSSNWSSNAAAAGGKKSQQQLEPPSTAASTSAPAPGHRRQRHGGGGGSSGKLPKNLSAPIPRHSPLHASPSYSHSHSHKSPQSASTAGLSPSTIPGGSLPLISLDDISESHTSAPSNNCVAMDVTHSPLNNSASPFRPGNEEENRVAVDILTDSSSDSSSDNSSESDSDSESNHSNNGNAKFKSHNMNGHLNGVSSSPSLQTLQMPDNFLSEDLQLSESGSESD</sequence>
<protein>
    <recommendedName>
        <fullName evidence="3">Ell-associated factor Eaf</fullName>
    </recommendedName>
</protein>
<evidence type="ECO:0000313" key="13">
    <source>
        <dbReference type="Proteomes" id="UP000291343"/>
    </source>
</evidence>
<accession>A0A482XK78</accession>
<feature type="compositionally biased region" description="Polar residues" evidence="10">
    <location>
        <begin position="312"/>
        <end position="332"/>
    </location>
</feature>
<dbReference type="InterPro" id="IPR019194">
    <property type="entry name" value="Tscrpt_elong_fac_Eaf_N"/>
</dbReference>
<evidence type="ECO:0000256" key="5">
    <source>
        <dbReference type="ARBA" id="ARBA00023015"/>
    </source>
</evidence>
<keyword evidence="5" id="KW-0805">Transcription regulation</keyword>
<comment type="function">
    <text evidence="9">Promotes transcriptional elongation by Su(Tpl)/ELL. Essential for development.</text>
</comment>
<dbReference type="STRING" id="195883.A0A482XK78"/>
<evidence type="ECO:0000256" key="6">
    <source>
        <dbReference type="ARBA" id="ARBA00023159"/>
    </source>
</evidence>
<evidence type="ECO:0000256" key="2">
    <source>
        <dbReference type="ARBA" id="ARBA00007798"/>
    </source>
</evidence>
<comment type="caution">
    <text evidence="12">The sequence shown here is derived from an EMBL/GenBank/DDBJ whole genome shotgun (WGS) entry which is preliminary data.</text>
</comment>
<evidence type="ECO:0000313" key="12">
    <source>
        <dbReference type="EMBL" id="RZF45950.1"/>
    </source>
</evidence>
<dbReference type="PANTHER" id="PTHR15970:SF2">
    <property type="entry name" value="ELL-ASSOCIATED FACTOR EAF"/>
    <property type="match status" value="1"/>
</dbReference>
<reference evidence="12 13" key="1">
    <citation type="journal article" date="2017" name="Gigascience">
        <title>Genome sequence of the small brown planthopper, Laodelphax striatellus.</title>
        <authorList>
            <person name="Zhu J."/>
            <person name="Jiang F."/>
            <person name="Wang X."/>
            <person name="Yang P."/>
            <person name="Bao Y."/>
            <person name="Zhao W."/>
            <person name="Wang W."/>
            <person name="Lu H."/>
            <person name="Wang Q."/>
            <person name="Cui N."/>
            <person name="Li J."/>
            <person name="Chen X."/>
            <person name="Luo L."/>
            <person name="Yu J."/>
            <person name="Kang L."/>
            <person name="Cui F."/>
        </authorList>
    </citation>
    <scope>NUCLEOTIDE SEQUENCE [LARGE SCALE GENOMIC DNA]</scope>
    <source>
        <strain evidence="12">Lst14</strain>
    </source>
</reference>
<dbReference type="Pfam" id="PF09816">
    <property type="entry name" value="EAF"/>
    <property type="match status" value="1"/>
</dbReference>
<evidence type="ECO:0000256" key="4">
    <source>
        <dbReference type="ARBA" id="ARBA00022553"/>
    </source>
</evidence>
<feature type="region of interest" description="Disordered" evidence="10">
    <location>
        <begin position="119"/>
        <end position="351"/>
    </location>
</feature>
<keyword evidence="13" id="KW-1185">Reference proteome</keyword>
<organism evidence="12 13">
    <name type="scientific">Laodelphax striatellus</name>
    <name type="common">Small brown planthopper</name>
    <name type="synonym">Delphax striatella</name>
    <dbReference type="NCBI Taxonomy" id="195883"/>
    <lineage>
        <taxon>Eukaryota</taxon>
        <taxon>Metazoa</taxon>
        <taxon>Ecdysozoa</taxon>
        <taxon>Arthropoda</taxon>
        <taxon>Hexapoda</taxon>
        <taxon>Insecta</taxon>
        <taxon>Pterygota</taxon>
        <taxon>Neoptera</taxon>
        <taxon>Paraneoptera</taxon>
        <taxon>Hemiptera</taxon>
        <taxon>Auchenorrhyncha</taxon>
        <taxon>Fulgoroidea</taxon>
        <taxon>Delphacidae</taxon>
        <taxon>Criomorphinae</taxon>
        <taxon>Laodelphax</taxon>
    </lineage>
</organism>
<dbReference type="PANTHER" id="PTHR15970">
    <property type="entry name" value="ELL-ASSOCIATED FACTOR EAF"/>
    <property type="match status" value="1"/>
</dbReference>
<comment type="subcellular location">
    <subcellularLocation>
        <location evidence="1">Nucleus</location>
    </subcellularLocation>
</comment>
<evidence type="ECO:0000256" key="9">
    <source>
        <dbReference type="ARBA" id="ARBA00025617"/>
    </source>
</evidence>
<feature type="compositionally biased region" description="Low complexity" evidence="10">
    <location>
        <begin position="193"/>
        <end position="212"/>
    </location>
</feature>
<evidence type="ECO:0000256" key="1">
    <source>
        <dbReference type="ARBA" id="ARBA00004123"/>
    </source>
</evidence>
<dbReference type="GO" id="GO:0003711">
    <property type="term" value="F:transcription elongation factor activity"/>
    <property type="evidence" value="ECO:0007669"/>
    <property type="project" value="TreeGrafter"/>
</dbReference>
<feature type="compositionally biased region" description="Low complexity" evidence="10">
    <location>
        <begin position="125"/>
        <end position="162"/>
    </location>
</feature>
<evidence type="ECO:0000256" key="8">
    <source>
        <dbReference type="ARBA" id="ARBA00023242"/>
    </source>
</evidence>
<feature type="compositionally biased region" description="Low complexity" evidence="10">
    <location>
        <begin position="280"/>
        <end position="290"/>
    </location>
</feature>
<gene>
    <name evidence="12" type="ORF">LSTR_LSTR008327</name>
</gene>
<feature type="compositionally biased region" description="Polar residues" evidence="10">
    <location>
        <begin position="213"/>
        <end position="222"/>
    </location>
</feature>
<evidence type="ECO:0000256" key="3">
    <source>
        <dbReference type="ARBA" id="ARBA00021452"/>
    </source>
</evidence>
<dbReference type="OrthoDB" id="125903at2759"/>
<keyword evidence="7" id="KW-0804">Transcription</keyword>
<dbReference type="InParanoid" id="A0A482XK78"/>
<evidence type="ECO:0000256" key="10">
    <source>
        <dbReference type="SAM" id="MobiDB-lite"/>
    </source>
</evidence>
<dbReference type="GO" id="GO:0006368">
    <property type="term" value="P:transcription elongation by RNA polymerase II"/>
    <property type="evidence" value="ECO:0007669"/>
    <property type="project" value="InterPro"/>
</dbReference>
<evidence type="ECO:0000259" key="11">
    <source>
        <dbReference type="Pfam" id="PF09816"/>
    </source>
</evidence>
<dbReference type="AlphaFoldDB" id="A0A482XK78"/>
<comment type="similarity">
    <text evidence="2">Belongs to the EAF family.</text>
</comment>
<feature type="compositionally biased region" description="Polar residues" evidence="10">
    <location>
        <begin position="237"/>
        <end position="246"/>
    </location>
</feature>
<name>A0A482XK78_LAOST</name>
<dbReference type="Proteomes" id="UP000291343">
    <property type="component" value="Unassembled WGS sequence"/>
</dbReference>
<keyword evidence="8" id="KW-0539">Nucleus</keyword>
<dbReference type="GO" id="GO:0032783">
    <property type="term" value="C:super elongation complex"/>
    <property type="evidence" value="ECO:0007669"/>
    <property type="project" value="InterPro"/>
</dbReference>
<feature type="compositionally biased region" description="Polar residues" evidence="10">
    <location>
        <begin position="341"/>
        <end position="351"/>
    </location>
</feature>
<dbReference type="SMR" id="A0A482XK78"/>
<keyword evidence="6" id="KW-0010">Activator</keyword>
<proteinExistence type="inferred from homology"/>
<dbReference type="EMBL" id="QKKF02007569">
    <property type="protein sequence ID" value="RZF45950.1"/>
    <property type="molecule type" value="Genomic_DNA"/>
</dbReference>
<keyword evidence="4" id="KW-0597">Phosphoprotein</keyword>
<feature type="domain" description="Transcription elongation factor Eaf N-terminal" evidence="11">
    <location>
        <begin position="18"/>
        <end position="116"/>
    </location>
</feature>
<dbReference type="InterPro" id="IPR027093">
    <property type="entry name" value="EAF_fam"/>
</dbReference>
<evidence type="ECO:0000256" key="7">
    <source>
        <dbReference type="ARBA" id="ARBA00023163"/>
    </source>
</evidence>